<reference evidence="4 5" key="1">
    <citation type="submission" date="2019-06" db="EMBL/GenBank/DDBJ databases">
        <title>Sequencing the genomes of 1000 actinobacteria strains.</title>
        <authorList>
            <person name="Klenk H.-P."/>
        </authorList>
    </citation>
    <scope>NUCLEOTIDE SEQUENCE [LARGE SCALE GENOMIC DNA]</scope>
    <source>
        <strain evidence="4 5">DSM 18607</strain>
    </source>
</reference>
<accession>A0A542E519</accession>
<evidence type="ECO:0000256" key="2">
    <source>
        <dbReference type="ARBA" id="ARBA00023315"/>
    </source>
</evidence>
<keyword evidence="5" id="KW-1185">Reference proteome</keyword>
<dbReference type="AlphaFoldDB" id="A0A542E519"/>
<dbReference type="RefSeq" id="WP_211356085.1">
    <property type="nucleotide sequence ID" value="NZ_BAAAPR010000015.1"/>
</dbReference>
<protein>
    <submittedName>
        <fullName evidence="4">N-acetylglutamate synthase-like GNAT family acetyltransferase</fullName>
    </submittedName>
</protein>
<dbReference type="Gene3D" id="3.40.630.30">
    <property type="match status" value="1"/>
</dbReference>
<keyword evidence="1 4" id="KW-0808">Transferase</keyword>
<keyword evidence="2" id="KW-0012">Acyltransferase</keyword>
<proteinExistence type="predicted"/>
<evidence type="ECO:0000313" key="5">
    <source>
        <dbReference type="Proteomes" id="UP000317893"/>
    </source>
</evidence>
<dbReference type="PROSITE" id="PS51186">
    <property type="entry name" value="GNAT"/>
    <property type="match status" value="1"/>
</dbReference>
<dbReference type="Proteomes" id="UP000317893">
    <property type="component" value="Unassembled WGS sequence"/>
</dbReference>
<comment type="caution">
    <text evidence="4">The sequence shown here is derived from an EMBL/GenBank/DDBJ whole genome shotgun (WGS) entry which is preliminary data.</text>
</comment>
<dbReference type="SUPFAM" id="SSF55729">
    <property type="entry name" value="Acyl-CoA N-acyltransferases (Nat)"/>
    <property type="match status" value="1"/>
</dbReference>
<dbReference type="InterPro" id="IPR016181">
    <property type="entry name" value="Acyl_CoA_acyltransferase"/>
</dbReference>
<gene>
    <name evidence="4" type="ORF">FB458_3494</name>
</gene>
<name>A0A542E519_9MICO</name>
<evidence type="ECO:0000256" key="1">
    <source>
        <dbReference type="ARBA" id="ARBA00022679"/>
    </source>
</evidence>
<dbReference type="CDD" id="cd04301">
    <property type="entry name" value="NAT_SF"/>
    <property type="match status" value="1"/>
</dbReference>
<feature type="domain" description="N-acetyltransferase" evidence="3">
    <location>
        <begin position="4"/>
        <end position="154"/>
    </location>
</feature>
<evidence type="ECO:0000259" key="3">
    <source>
        <dbReference type="PROSITE" id="PS51186"/>
    </source>
</evidence>
<dbReference type="EMBL" id="VFMN01000001">
    <property type="protein sequence ID" value="TQJ10374.1"/>
    <property type="molecule type" value="Genomic_DNA"/>
</dbReference>
<sequence>MEERTVRTAGVDDVTHLVRLRAEMFASMGVPADGAAWQESAACWFRERLTDPGHRFVLVEVEGAVVACAVGSIRDAMPSPSVPAGRDVLVGNVCTDPAHRGRGHGRAAFEAVMAWAAATGVRRVELLATAQGRGMYEAAGFAETAWPAMRATLG</sequence>
<dbReference type="InterPro" id="IPR050832">
    <property type="entry name" value="Bact_Acetyltransf"/>
</dbReference>
<dbReference type="Pfam" id="PF00583">
    <property type="entry name" value="Acetyltransf_1"/>
    <property type="match status" value="1"/>
</dbReference>
<dbReference type="PANTHER" id="PTHR43877">
    <property type="entry name" value="AMINOALKYLPHOSPHONATE N-ACETYLTRANSFERASE-RELATED-RELATED"/>
    <property type="match status" value="1"/>
</dbReference>
<dbReference type="InterPro" id="IPR000182">
    <property type="entry name" value="GNAT_dom"/>
</dbReference>
<dbReference type="GO" id="GO:0016747">
    <property type="term" value="F:acyltransferase activity, transferring groups other than amino-acyl groups"/>
    <property type="evidence" value="ECO:0007669"/>
    <property type="project" value="InterPro"/>
</dbReference>
<organism evidence="4 5">
    <name type="scientific">Lapillicoccus jejuensis</name>
    <dbReference type="NCBI Taxonomy" id="402171"/>
    <lineage>
        <taxon>Bacteria</taxon>
        <taxon>Bacillati</taxon>
        <taxon>Actinomycetota</taxon>
        <taxon>Actinomycetes</taxon>
        <taxon>Micrococcales</taxon>
        <taxon>Intrasporangiaceae</taxon>
        <taxon>Lapillicoccus</taxon>
    </lineage>
</organism>
<evidence type="ECO:0000313" key="4">
    <source>
        <dbReference type="EMBL" id="TQJ10374.1"/>
    </source>
</evidence>